<gene>
    <name evidence="1" type="ordered locus">Isova_1123</name>
</gene>
<proteinExistence type="predicted"/>
<accession>F6FRD7</accession>
<evidence type="ECO:0000313" key="2">
    <source>
        <dbReference type="Proteomes" id="UP000009236"/>
    </source>
</evidence>
<protein>
    <submittedName>
        <fullName evidence="1">Uncharacterized protein</fullName>
    </submittedName>
</protein>
<dbReference type="AlphaFoldDB" id="F6FRD7"/>
<sequence length="167" mass="17971">MVDIGESLVGAYMRQVRRCHTVAYNSRPPTGQGEIDVIGVAGHGDDRQVWVAEVATHLDGLLYGSGNADTVQKMASKVATARAYAAEVFPDADPIIELWAPNVPAPLMAALREVDVVVVGNEDFTRRVNELAALASASTRLSGDDAFRMLQLLTHLRGEGRPQFSSP</sequence>
<dbReference type="KEGG" id="iva:Isova_1123"/>
<dbReference type="STRING" id="743718.Isova_1123"/>
<dbReference type="Proteomes" id="UP000009236">
    <property type="component" value="Chromosome"/>
</dbReference>
<dbReference type="RefSeq" id="WP_013838290.1">
    <property type="nucleotide sequence ID" value="NC_015588.1"/>
</dbReference>
<organism evidence="2">
    <name type="scientific">Isoptericola variabilis (strain 225)</name>
    <dbReference type="NCBI Taxonomy" id="743718"/>
    <lineage>
        <taxon>Bacteria</taxon>
        <taxon>Bacillati</taxon>
        <taxon>Actinomycetota</taxon>
        <taxon>Actinomycetes</taxon>
        <taxon>Micrococcales</taxon>
        <taxon>Promicromonosporaceae</taxon>
        <taxon>Isoptericola</taxon>
    </lineage>
</organism>
<reference evidence="1 2" key="1">
    <citation type="submission" date="2011-05" db="EMBL/GenBank/DDBJ databases">
        <title>Complete sequence of Isoptericola variabilis 225.</title>
        <authorList>
            <consortium name="US DOE Joint Genome Institute"/>
            <person name="Lucas S."/>
            <person name="Han J."/>
            <person name="Lapidus A."/>
            <person name="Cheng J.-F."/>
            <person name="Goodwin L."/>
            <person name="Pitluck S."/>
            <person name="Peters L."/>
            <person name="Mikhailova N."/>
            <person name="Zeytun A."/>
            <person name="Han C."/>
            <person name="Tapia R."/>
            <person name="Land M."/>
            <person name="Hauser L."/>
            <person name="Kyrpides N."/>
            <person name="Ivanova N."/>
            <person name="Pagani I."/>
            <person name="Siebers A."/>
            <person name="Allgaier M."/>
            <person name="Thelen M."/>
            <person name="Hugenholtz P."/>
            <person name="Gladden J."/>
            <person name="Woyke T."/>
        </authorList>
    </citation>
    <scope>NUCLEOTIDE SEQUENCE [LARGE SCALE GENOMIC DNA]</scope>
    <source>
        <strain evidence="2">225</strain>
    </source>
</reference>
<evidence type="ECO:0000313" key="1">
    <source>
        <dbReference type="EMBL" id="AEG43898.1"/>
    </source>
</evidence>
<dbReference type="HOGENOM" id="CLU_138483_0_0_11"/>
<keyword evidence="2" id="KW-1185">Reference proteome</keyword>
<name>F6FRD7_ISOV2</name>
<dbReference type="eggNOG" id="ENOG502ZIA2">
    <property type="taxonomic scope" value="Bacteria"/>
</dbReference>
<dbReference type="EMBL" id="CP002810">
    <property type="protein sequence ID" value="AEG43898.1"/>
    <property type="molecule type" value="Genomic_DNA"/>
</dbReference>